<keyword evidence="5" id="KW-1185">Reference proteome</keyword>
<keyword evidence="2" id="KW-0812">Transmembrane</keyword>
<keyword evidence="2" id="KW-0472">Membrane</keyword>
<evidence type="ECO:0000259" key="3">
    <source>
        <dbReference type="Pfam" id="PF02397"/>
    </source>
</evidence>
<dbReference type="Pfam" id="PF02397">
    <property type="entry name" value="Bac_transf"/>
    <property type="match status" value="1"/>
</dbReference>
<accession>A0A098MCQ9</accession>
<sequence>MKRIFDLIVTIPVFLVFLPVITITALLVRIKLGSPVLFKQSRPGLQGKSFYVFKFRTMTDESDSTGQLLSDHLRLTTFGKFLRKYSLDELPQLWNVLKGDISLVGPRPLLVDYLPLYSQEQARRHEVKPGITGWAQVNGRNTISWEEKFKLDIWYVDHYSFILDLKILWLTLLKVVKTEGINSADHATMPMFQGAAKNEEGSRG</sequence>
<reference evidence="4 5" key="1">
    <citation type="submission" date="2014-08" db="EMBL/GenBank/DDBJ databases">
        <authorList>
            <person name="den Bakker H.C."/>
        </authorList>
    </citation>
    <scope>NUCLEOTIDE SEQUENCE [LARGE SCALE GENOMIC DNA]</scope>
    <source>
        <strain evidence="4 5">DSM 18334</strain>
    </source>
</reference>
<organism evidence="4 5">
    <name type="scientific">Paenibacillus wynnii</name>
    <dbReference type="NCBI Taxonomy" id="268407"/>
    <lineage>
        <taxon>Bacteria</taxon>
        <taxon>Bacillati</taxon>
        <taxon>Bacillota</taxon>
        <taxon>Bacilli</taxon>
        <taxon>Bacillales</taxon>
        <taxon>Paenibacillaceae</taxon>
        <taxon>Paenibacillus</taxon>
    </lineage>
</organism>
<evidence type="ECO:0000313" key="5">
    <source>
        <dbReference type="Proteomes" id="UP000029734"/>
    </source>
</evidence>
<dbReference type="RefSeq" id="WP_036650202.1">
    <property type="nucleotide sequence ID" value="NZ_JQCR01000002.1"/>
</dbReference>
<dbReference type="InterPro" id="IPR003362">
    <property type="entry name" value="Bact_transf"/>
</dbReference>
<dbReference type="eggNOG" id="COG2148">
    <property type="taxonomic scope" value="Bacteria"/>
</dbReference>
<evidence type="ECO:0000313" key="4">
    <source>
        <dbReference type="EMBL" id="KGE19337.1"/>
    </source>
</evidence>
<dbReference type="Proteomes" id="UP000029734">
    <property type="component" value="Unassembled WGS sequence"/>
</dbReference>
<comment type="similarity">
    <text evidence="1">Belongs to the bacterial sugar transferase family.</text>
</comment>
<dbReference type="OrthoDB" id="9808602at2"/>
<comment type="caution">
    <text evidence="4">The sequence shown here is derived from an EMBL/GenBank/DDBJ whole genome shotgun (WGS) entry which is preliminary data.</text>
</comment>
<gene>
    <name evidence="4" type="ORF">PWYN_08295</name>
</gene>
<protein>
    <submittedName>
        <fullName evidence="4">Sugar transferase</fullName>
    </submittedName>
</protein>
<dbReference type="GO" id="GO:0016780">
    <property type="term" value="F:phosphotransferase activity, for other substituted phosphate groups"/>
    <property type="evidence" value="ECO:0007669"/>
    <property type="project" value="TreeGrafter"/>
</dbReference>
<feature type="transmembrane region" description="Helical" evidence="2">
    <location>
        <begin position="7"/>
        <end position="28"/>
    </location>
</feature>
<keyword evidence="4" id="KW-0808">Transferase</keyword>
<dbReference type="STRING" id="268407.PWYN_08295"/>
<dbReference type="AlphaFoldDB" id="A0A098MCQ9"/>
<reference evidence="4 5" key="2">
    <citation type="submission" date="2014-10" db="EMBL/GenBank/DDBJ databases">
        <title>Comparative genomics of the Paenibacillus odorifer group.</title>
        <authorList>
            <person name="Tsai Y.-C."/>
            <person name="Martin N."/>
            <person name="Korlach J."/>
            <person name="Wiedmann M."/>
        </authorList>
    </citation>
    <scope>NUCLEOTIDE SEQUENCE [LARGE SCALE GENOMIC DNA]</scope>
    <source>
        <strain evidence="4 5">DSM 18334</strain>
    </source>
</reference>
<feature type="domain" description="Bacterial sugar transferase" evidence="3">
    <location>
        <begin position="2"/>
        <end position="177"/>
    </location>
</feature>
<name>A0A098MCQ9_9BACL</name>
<evidence type="ECO:0000256" key="2">
    <source>
        <dbReference type="SAM" id="Phobius"/>
    </source>
</evidence>
<dbReference type="PANTHER" id="PTHR30576:SF8">
    <property type="entry name" value="UNDECAPRENYL-PHOSPHATE GALACTOSE PHOSPHOTRANSFERASE"/>
    <property type="match status" value="1"/>
</dbReference>
<dbReference type="PANTHER" id="PTHR30576">
    <property type="entry name" value="COLANIC BIOSYNTHESIS UDP-GLUCOSE LIPID CARRIER TRANSFERASE"/>
    <property type="match status" value="1"/>
</dbReference>
<proteinExistence type="inferred from homology"/>
<keyword evidence="2" id="KW-1133">Transmembrane helix</keyword>
<evidence type="ECO:0000256" key="1">
    <source>
        <dbReference type="ARBA" id="ARBA00006464"/>
    </source>
</evidence>
<dbReference type="EMBL" id="JQCR01000002">
    <property type="protein sequence ID" value="KGE19337.1"/>
    <property type="molecule type" value="Genomic_DNA"/>
</dbReference>